<evidence type="ECO:0000259" key="1">
    <source>
        <dbReference type="Pfam" id="PF13460"/>
    </source>
</evidence>
<dbReference type="InterPro" id="IPR016040">
    <property type="entry name" value="NAD(P)-bd_dom"/>
</dbReference>
<organism evidence="2 3">
    <name type="scientific">Candidozyma pseudohaemuli</name>
    <dbReference type="NCBI Taxonomy" id="418784"/>
    <lineage>
        <taxon>Eukaryota</taxon>
        <taxon>Fungi</taxon>
        <taxon>Dikarya</taxon>
        <taxon>Ascomycota</taxon>
        <taxon>Saccharomycotina</taxon>
        <taxon>Pichiomycetes</taxon>
        <taxon>Metschnikowiaceae</taxon>
        <taxon>Candidozyma</taxon>
    </lineage>
</organism>
<dbReference type="VEuPathDB" id="FungiDB:C7M61_000853"/>
<dbReference type="GeneID" id="36564245"/>
<gene>
    <name evidence="2" type="ORF">C7M61_000853</name>
</gene>
<protein>
    <recommendedName>
        <fullName evidence="1">NAD(P)-binding domain-containing protein</fullName>
    </recommendedName>
</protein>
<accession>A0A2P7YYY6</accession>
<dbReference type="InterPro" id="IPR036291">
    <property type="entry name" value="NAD(P)-bd_dom_sf"/>
</dbReference>
<name>A0A2P7YYY6_9ASCO</name>
<dbReference type="RefSeq" id="XP_024715878.1">
    <property type="nucleotide sequence ID" value="XM_024856279.1"/>
</dbReference>
<dbReference type="EMBL" id="PYFQ01000001">
    <property type="protein sequence ID" value="PSK41179.1"/>
    <property type="molecule type" value="Genomic_DNA"/>
</dbReference>
<dbReference type="STRING" id="418784.A0A2P7YYY6"/>
<sequence length="222" mass="24516">MSKNIIVFGAHGRVGQRLIGVLAQNKRNTTAVVRNDAQAQQISKVAGGVDFVKTTHLDLAQTSVKELVSKVQGHDAIVLTVGSAGKNLLQVDLDAVVKTFEAAVEANVRRLVLVSAIFAESHEFFESYKLRDYYIAKHYADRILINEFKDKLDYTILKPSLLTDGDGTGKIQIYKPGTEKESIDRQDVAQLIFQVLDLKSTFGKSYNFTGGDLPIDSELTWA</sequence>
<feature type="domain" description="NAD(P)-binding" evidence="1">
    <location>
        <begin position="9"/>
        <end position="197"/>
    </location>
</feature>
<dbReference type="Gene3D" id="3.40.50.720">
    <property type="entry name" value="NAD(P)-binding Rossmann-like Domain"/>
    <property type="match status" value="1"/>
</dbReference>
<keyword evidence="3" id="KW-1185">Reference proteome</keyword>
<evidence type="ECO:0000313" key="3">
    <source>
        <dbReference type="Proteomes" id="UP000241107"/>
    </source>
</evidence>
<dbReference type="PANTHER" id="PTHR15020">
    <property type="entry name" value="FLAVIN REDUCTASE-RELATED"/>
    <property type="match status" value="1"/>
</dbReference>
<reference evidence="2 3" key="1">
    <citation type="submission" date="2018-03" db="EMBL/GenBank/DDBJ databases">
        <title>Candida pseudohaemulonii genome assembly and annotation.</title>
        <authorList>
            <person name="Munoz J.F."/>
            <person name="Gade L.G."/>
            <person name="Chow N.A."/>
            <person name="Litvintseva A.P."/>
            <person name="Loparev V.N."/>
            <person name="Cuomo C.A."/>
        </authorList>
    </citation>
    <scope>NUCLEOTIDE SEQUENCE [LARGE SCALE GENOMIC DNA]</scope>
    <source>
        <strain evidence="2 3">B12108</strain>
    </source>
</reference>
<dbReference type="SUPFAM" id="SSF51735">
    <property type="entry name" value="NAD(P)-binding Rossmann-fold domains"/>
    <property type="match status" value="1"/>
</dbReference>
<dbReference type="OrthoDB" id="10254604at2759"/>
<dbReference type="Pfam" id="PF13460">
    <property type="entry name" value="NAD_binding_10"/>
    <property type="match status" value="1"/>
</dbReference>
<evidence type="ECO:0000313" key="2">
    <source>
        <dbReference type="EMBL" id="PSK41179.1"/>
    </source>
</evidence>
<dbReference type="AlphaFoldDB" id="A0A2P7YYY6"/>
<comment type="caution">
    <text evidence="2">The sequence shown here is derived from an EMBL/GenBank/DDBJ whole genome shotgun (WGS) entry which is preliminary data.</text>
</comment>
<proteinExistence type="predicted"/>
<dbReference type="Proteomes" id="UP000241107">
    <property type="component" value="Unassembled WGS sequence"/>
</dbReference>
<dbReference type="PANTHER" id="PTHR15020:SF50">
    <property type="entry name" value="UPF0659 PROTEIN YMR090W"/>
    <property type="match status" value="1"/>
</dbReference>